<feature type="compositionally biased region" description="Polar residues" evidence="1">
    <location>
        <begin position="49"/>
        <end position="67"/>
    </location>
</feature>
<sequence length="98" mass="10932">MHLQATYGSIASREMIVWSAGNLQYLPLLYGQTSSSHFNSRSILDEISDNSSSAHRTASDSLHSSELPSGCRDRSLEEDIVLFSERIRSSRSADLQRN</sequence>
<name>A0AAN8FR32_TRICO</name>
<dbReference type="AlphaFoldDB" id="A0AAN8FR32"/>
<keyword evidence="3" id="KW-1185">Reference proteome</keyword>
<feature type="region of interest" description="Disordered" evidence="1">
    <location>
        <begin position="49"/>
        <end position="71"/>
    </location>
</feature>
<reference evidence="2 3" key="1">
    <citation type="submission" date="2019-10" db="EMBL/GenBank/DDBJ databases">
        <title>Assembly and Annotation for the nematode Trichostrongylus colubriformis.</title>
        <authorList>
            <person name="Martin J."/>
        </authorList>
    </citation>
    <scope>NUCLEOTIDE SEQUENCE [LARGE SCALE GENOMIC DNA]</scope>
    <source>
        <strain evidence="2">G859</strain>
        <tissue evidence="2">Whole worm</tissue>
    </source>
</reference>
<dbReference type="Proteomes" id="UP001331761">
    <property type="component" value="Unassembled WGS sequence"/>
</dbReference>
<protein>
    <submittedName>
        <fullName evidence="2">Uncharacterized protein</fullName>
    </submittedName>
</protein>
<gene>
    <name evidence="2" type="ORF">GCK32_019162</name>
</gene>
<dbReference type="EMBL" id="WIXE01005031">
    <property type="protein sequence ID" value="KAK5982515.1"/>
    <property type="molecule type" value="Genomic_DNA"/>
</dbReference>
<proteinExistence type="predicted"/>
<evidence type="ECO:0000313" key="3">
    <source>
        <dbReference type="Proteomes" id="UP001331761"/>
    </source>
</evidence>
<accession>A0AAN8FR32</accession>
<evidence type="ECO:0000313" key="2">
    <source>
        <dbReference type="EMBL" id="KAK5982515.1"/>
    </source>
</evidence>
<comment type="caution">
    <text evidence="2">The sequence shown here is derived from an EMBL/GenBank/DDBJ whole genome shotgun (WGS) entry which is preliminary data.</text>
</comment>
<evidence type="ECO:0000256" key="1">
    <source>
        <dbReference type="SAM" id="MobiDB-lite"/>
    </source>
</evidence>
<organism evidence="2 3">
    <name type="scientific">Trichostrongylus colubriformis</name>
    <name type="common">Black scour worm</name>
    <dbReference type="NCBI Taxonomy" id="6319"/>
    <lineage>
        <taxon>Eukaryota</taxon>
        <taxon>Metazoa</taxon>
        <taxon>Ecdysozoa</taxon>
        <taxon>Nematoda</taxon>
        <taxon>Chromadorea</taxon>
        <taxon>Rhabditida</taxon>
        <taxon>Rhabditina</taxon>
        <taxon>Rhabditomorpha</taxon>
        <taxon>Strongyloidea</taxon>
        <taxon>Trichostrongylidae</taxon>
        <taxon>Trichostrongylus</taxon>
    </lineage>
</organism>